<dbReference type="EMBL" id="CAJNOJ010000267">
    <property type="protein sequence ID" value="CAF1354390.1"/>
    <property type="molecule type" value="Genomic_DNA"/>
</dbReference>
<gene>
    <name evidence="1" type="ORF">EDS130_LOCUS33465</name>
</gene>
<evidence type="ECO:0000313" key="1">
    <source>
        <dbReference type="EMBL" id="CAF1354390.1"/>
    </source>
</evidence>
<evidence type="ECO:0008006" key="3">
    <source>
        <dbReference type="Google" id="ProtNLM"/>
    </source>
</evidence>
<comment type="caution">
    <text evidence="1">The sequence shown here is derived from an EMBL/GenBank/DDBJ whole genome shotgun (WGS) entry which is preliminary data.</text>
</comment>
<reference evidence="1" key="1">
    <citation type="submission" date="2021-02" db="EMBL/GenBank/DDBJ databases">
        <authorList>
            <person name="Nowell W R."/>
        </authorList>
    </citation>
    <scope>NUCLEOTIDE SEQUENCE</scope>
</reference>
<dbReference type="AlphaFoldDB" id="A0A815HMA2"/>
<proteinExistence type="predicted"/>
<name>A0A815HMA2_ADIRI</name>
<sequence>MTSVVHKQPSTLDAFNMDQNVIEKTVKKTDDTTTQESALSKDNFPKGLRGGGACFDCLACLCICCALEEIACLECCRDC</sequence>
<evidence type="ECO:0000313" key="2">
    <source>
        <dbReference type="Proteomes" id="UP000663852"/>
    </source>
</evidence>
<accession>A0A815HMA2</accession>
<protein>
    <recommendedName>
        <fullName evidence="3">Cysteine-rich transmembrane CYSTM domain-containing protein</fullName>
    </recommendedName>
</protein>
<organism evidence="1 2">
    <name type="scientific">Adineta ricciae</name>
    <name type="common">Rotifer</name>
    <dbReference type="NCBI Taxonomy" id="249248"/>
    <lineage>
        <taxon>Eukaryota</taxon>
        <taxon>Metazoa</taxon>
        <taxon>Spiralia</taxon>
        <taxon>Gnathifera</taxon>
        <taxon>Rotifera</taxon>
        <taxon>Eurotatoria</taxon>
        <taxon>Bdelloidea</taxon>
        <taxon>Adinetida</taxon>
        <taxon>Adinetidae</taxon>
        <taxon>Adineta</taxon>
    </lineage>
</organism>
<dbReference type="Proteomes" id="UP000663852">
    <property type="component" value="Unassembled WGS sequence"/>
</dbReference>